<evidence type="ECO:0000313" key="8">
    <source>
        <dbReference type="EMBL" id="EIC20519.1"/>
    </source>
</evidence>
<dbReference type="eggNOG" id="COG1345">
    <property type="taxonomic scope" value="Bacteria"/>
</dbReference>
<keyword evidence="5" id="KW-0964">Secreted</keyword>
<keyword evidence="8" id="KW-0282">Flagellum</keyword>
<dbReference type="GO" id="GO:0009424">
    <property type="term" value="C:bacterial-type flagellum hook"/>
    <property type="evidence" value="ECO:0007669"/>
    <property type="project" value="UniProtKB-UniRule"/>
</dbReference>
<feature type="domain" description="Flagellar hook-associated protein 2 N-terminal" evidence="6">
    <location>
        <begin position="10"/>
        <end position="105"/>
    </location>
</feature>
<reference evidence="9" key="1">
    <citation type="submission" date="2011-06" db="EMBL/GenBank/DDBJ databases">
        <authorList>
            <consortium name="US DOE Joint Genome Institute (JGI-PGF)"/>
            <person name="Lucas S."/>
            <person name="Han J."/>
            <person name="Lapidus A."/>
            <person name="Cheng J.-F."/>
            <person name="Goodwin L."/>
            <person name="Pitluck S."/>
            <person name="Peters L."/>
            <person name="Land M.L."/>
            <person name="Hauser L."/>
            <person name="Vogl K."/>
            <person name="Liu Z."/>
            <person name="Overmann J."/>
            <person name="Frigaard N.-U."/>
            <person name="Bryant D.A."/>
            <person name="Woyke T.J."/>
        </authorList>
    </citation>
    <scope>NUCLEOTIDE SEQUENCE [LARGE SCALE GENOMIC DNA]</scope>
    <source>
        <strain evidence="9">970</strain>
    </source>
</reference>
<evidence type="ECO:0000259" key="6">
    <source>
        <dbReference type="Pfam" id="PF02465"/>
    </source>
</evidence>
<evidence type="ECO:0000256" key="3">
    <source>
        <dbReference type="ARBA" id="ARBA00023054"/>
    </source>
</evidence>
<evidence type="ECO:0000256" key="1">
    <source>
        <dbReference type="ARBA" id="ARBA00009764"/>
    </source>
</evidence>
<proteinExistence type="inferred from homology"/>
<dbReference type="GO" id="GO:0071973">
    <property type="term" value="P:bacterial-type flagellum-dependent cell motility"/>
    <property type="evidence" value="ECO:0007669"/>
    <property type="project" value="TreeGrafter"/>
</dbReference>
<gene>
    <name evidence="8" type="ORF">Thi970DRAFT_04160</name>
</gene>
<dbReference type="GO" id="GO:0005576">
    <property type="term" value="C:extracellular region"/>
    <property type="evidence" value="ECO:0007669"/>
    <property type="project" value="UniProtKB-SubCell"/>
</dbReference>
<dbReference type="PANTHER" id="PTHR30288:SF0">
    <property type="entry name" value="FLAGELLAR HOOK-ASSOCIATED PROTEIN 2"/>
    <property type="match status" value="1"/>
</dbReference>
<comment type="similarity">
    <text evidence="1 5">Belongs to the FliD family.</text>
</comment>
<evidence type="ECO:0000259" key="7">
    <source>
        <dbReference type="Pfam" id="PF07195"/>
    </source>
</evidence>
<organism evidence="8 9">
    <name type="scientific">Thiorhodovibrio frisius</name>
    <dbReference type="NCBI Taxonomy" id="631362"/>
    <lineage>
        <taxon>Bacteria</taxon>
        <taxon>Pseudomonadati</taxon>
        <taxon>Pseudomonadota</taxon>
        <taxon>Gammaproteobacteria</taxon>
        <taxon>Chromatiales</taxon>
        <taxon>Chromatiaceae</taxon>
        <taxon>Thiorhodovibrio</taxon>
    </lineage>
</organism>
<name>H8Z5B2_9GAMM</name>
<evidence type="ECO:0000256" key="5">
    <source>
        <dbReference type="RuleBase" id="RU362066"/>
    </source>
</evidence>
<dbReference type="GO" id="GO:0007155">
    <property type="term" value="P:cell adhesion"/>
    <property type="evidence" value="ECO:0007669"/>
    <property type="project" value="InterPro"/>
</dbReference>
<dbReference type="RefSeq" id="WP_009150922.1">
    <property type="nucleotide sequence ID" value="NZ_CP121471.1"/>
</dbReference>
<keyword evidence="8" id="KW-0969">Cilium</keyword>
<comment type="subcellular location">
    <subcellularLocation>
        <location evidence="5">Secreted</location>
    </subcellularLocation>
    <subcellularLocation>
        <location evidence="5">Bacterial flagellum</location>
    </subcellularLocation>
</comment>
<dbReference type="STRING" id="631362.Thi970DRAFT_04160"/>
<sequence length="467" mass="48356">MAISSLGVGSGLDLSSLLQNLVAAERAPTENRLNKQEATLQAKISAYGTLRGGLSSLESPLKRLSEFEPKQSVTNSDKTALTVKADADAPSGNYKIDVNRLAAAQSLATNEADAASFTDKAETTVVNEGDTATLSLQVGSGTATEINLDASEGALTLGDVRDAINGAEAGVTASIINDDNGSRLVLTSDETGADNTIKMTASGTSGFDIALSIDGQAAGSGAGEITQVAQDAEAVINGITITSSSNSLDDAVDGLSVTLNAVTESTASVTVAEDKSSLRSLLNEFVGAYNELINQTNSMTAYNADNQQGALLMGDSTVRGIRSMLGNSMVQFGQTNDGENLALANLGIVSGKDGKLSFDQDVFNDAMDSYGSDNIAAAVKGFTGNFYDTVTSFTDSSDGMLAARTDGLRTTIDDIAQQREDLDERMLSLEERLSAQFAAMDSLVAQMNNTSNYLATQLGNLISGGSK</sequence>
<dbReference type="AlphaFoldDB" id="H8Z5B2"/>
<evidence type="ECO:0000256" key="4">
    <source>
        <dbReference type="ARBA" id="ARBA00023143"/>
    </source>
</evidence>
<comment type="function">
    <text evidence="5">Required for morphogenesis and for the elongation of the flagellar filament by facilitating polymerization of the flagellin monomers at the tip of growing filament. Forms a capping structure, which prevents flagellin subunits (transported through the central channel of the flagellum) from leaking out without polymerization at the distal end.</text>
</comment>
<accession>H8Z5B2</accession>
<dbReference type="Proteomes" id="UP000002964">
    <property type="component" value="Unassembled WGS sequence"/>
</dbReference>
<protein>
    <recommendedName>
        <fullName evidence="5">Flagellar hook-associated protein 2</fullName>
        <shortName evidence="5">HAP2</shortName>
    </recommendedName>
    <alternativeName>
        <fullName evidence="5">Flagellar cap protein</fullName>
    </alternativeName>
</protein>
<dbReference type="GO" id="GO:0009421">
    <property type="term" value="C:bacterial-type flagellum filament cap"/>
    <property type="evidence" value="ECO:0007669"/>
    <property type="project" value="InterPro"/>
</dbReference>
<dbReference type="InterPro" id="IPR003481">
    <property type="entry name" value="FliD_N"/>
</dbReference>
<dbReference type="EMBL" id="JH603170">
    <property type="protein sequence ID" value="EIC20519.1"/>
    <property type="molecule type" value="Genomic_DNA"/>
</dbReference>
<keyword evidence="4 5" id="KW-0975">Bacterial flagellum</keyword>
<evidence type="ECO:0000256" key="2">
    <source>
        <dbReference type="ARBA" id="ARBA00011255"/>
    </source>
</evidence>
<dbReference type="Pfam" id="PF07195">
    <property type="entry name" value="FliD_C"/>
    <property type="match status" value="1"/>
</dbReference>
<keyword evidence="9" id="KW-1185">Reference proteome</keyword>
<dbReference type="PANTHER" id="PTHR30288">
    <property type="entry name" value="FLAGELLAR CAP/ASSEMBLY PROTEIN FLID"/>
    <property type="match status" value="1"/>
</dbReference>
<comment type="subunit">
    <text evidence="2 5">Homopentamer.</text>
</comment>
<dbReference type="Pfam" id="PF02465">
    <property type="entry name" value="FliD_N"/>
    <property type="match status" value="1"/>
</dbReference>
<dbReference type="OrthoDB" id="5980200at2"/>
<dbReference type="InterPro" id="IPR010809">
    <property type="entry name" value="FliD_C"/>
</dbReference>
<dbReference type="InterPro" id="IPR040026">
    <property type="entry name" value="FliD"/>
</dbReference>
<dbReference type="HOGENOM" id="CLU_015182_6_1_6"/>
<keyword evidence="8" id="KW-0966">Cell projection</keyword>
<feature type="domain" description="Flagellar hook-associated protein 2 C-terminal" evidence="7">
    <location>
        <begin position="229"/>
        <end position="449"/>
    </location>
</feature>
<evidence type="ECO:0000313" key="9">
    <source>
        <dbReference type="Proteomes" id="UP000002964"/>
    </source>
</evidence>
<keyword evidence="3" id="KW-0175">Coiled coil</keyword>
<reference evidence="8 9" key="2">
    <citation type="submission" date="2011-11" db="EMBL/GenBank/DDBJ databases">
        <authorList>
            <consortium name="US DOE Joint Genome Institute"/>
            <person name="Lucas S."/>
            <person name="Han J."/>
            <person name="Lapidus A."/>
            <person name="Cheng J.-F."/>
            <person name="Goodwin L."/>
            <person name="Pitluck S."/>
            <person name="Peters L."/>
            <person name="Ovchinnikova G."/>
            <person name="Zhang X."/>
            <person name="Detter J.C."/>
            <person name="Han C."/>
            <person name="Tapia R."/>
            <person name="Land M."/>
            <person name="Hauser L."/>
            <person name="Kyrpides N."/>
            <person name="Ivanova N."/>
            <person name="Pagani I."/>
            <person name="Vogl K."/>
            <person name="Liu Z."/>
            <person name="Overmann J."/>
            <person name="Frigaard N.-U."/>
            <person name="Bryant D."/>
            <person name="Woyke T."/>
        </authorList>
    </citation>
    <scope>NUCLEOTIDE SEQUENCE [LARGE SCALE GENOMIC DNA]</scope>
    <source>
        <strain evidence="8 9">970</strain>
    </source>
</reference>